<dbReference type="InterPro" id="IPR025661">
    <property type="entry name" value="Pept_asp_AS"/>
</dbReference>
<evidence type="ECO:0000256" key="5">
    <source>
        <dbReference type="ARBA" id="ARBA00022801"/>
    </source>
</evidence>
<evidence type="ECO:0000313" key="15">
    <source>
        <dbReference type="Proteomes" id="UP000499080"/>
    </source>
</evidence>
<dbReference type="AlphaFoldDB" id="A0A4Y2E9E2"/>
<feature type="domain" description="Peptidase C1A papain C-terminal" evidence="12">
    <location>
        <begin position="229"/>
        <end position="446"/>
    </location>
</feature>
<evidence type="ECO:0000256" key="1">
    <source>
        <dbReference type="ARBA" id="ARBA00008455"/>
    </source>
</evidence>
<dbReference type="FunFam" id="3.90.70.10:FF:000130">
    <property type="entry name" value="Cysteine proteinase 1"/>
    <property type="match status" value="1"/>
</dbReference>
<dbReference type="PROSITE" id="PS00287">
    <property type="entry name" value="CYSTATIN"/>
    <property type="match status" value="1"/>
</dbReference>
<evidence type="ECO:0000259" key="12">
    <source>
        <dbReference type="SMART" id="SM00645"/>
    </source>
</evidence>
<evidence type="ECO:0000256" key="4">
    <source>
        <dbReference type="ARBA" id="ARBA00022729"/>
    </source>
</evidence>
<dbReference type="Pfam" id="PF00031">
    <property type="entry name" value="Cystatin"/>
    <property type="match status" value="1"/>
</dbReference>
<dbReference type="PROSITE" id="PS00640">
    <property type="entry name" value="THIOL_PROTEASE_ASN"/>
    <property type="match status" value="1"/>
</dbReference>
<dbReference type="SUPFAM" id="SSF54001">
    <property type="entry name" value="Cysteine proteinases"/>
    <property type="match status" value="1"/>
</dbReference>
<evidence type="ECO:0000259" key="11">
    <source>
        <dbReference type="SMART" id="SM00043"/>
    </source>
</evidence>
<keyword evidence="8" id="KW-1015">Disulfide bond</keyword>
<sequence>MLRFSLLFLLPLVLATGQWQKISLDDPGLKKAVESGVRLLSQRSNSLYHSKLIEVHEAERQVVAGYNYKVKVSVGYTQCKKSQVKYEDLNGCDFLEGPHKVCNLIIYRNLKNEHRLTSFECNTDPGVKPSPQNAHQLHAEQLLFEDFIARHGKEYQDEDEKQARFQIFRQNLKKIKFLNDHERGTARYGTTKFADWSDEEFKKNALGLRPDLMETNDIIPKAEIPKVPLPDSFDWRDKKIVTEVKDQAQCGSCWAFSTTGNIEGQWALKGKGLVSLSEQELVDCDKVDKGCEGGLQTNAYKEIIRLGGLEGESDYPYDGKDDKCSFKKSAVKVYINGSVTLSTNETEMQQWLVKNGPIAIGINANAMQFYYGGVSHPWKFLCDPGNLDHGVLIVGYGVHTYPIFKKTLPFWIIKNSWGASWGEQGYYRVYRGDGTCGLNLMTSSAVVN</sequence>
<dbReference type="OrthoDB" id="387093at2759"/>
<comment type="caution">
    <text evidence="14">The sequence shown here is derived from an EMBL/GenBank/DDBJ whole genome shotgun (WGS) entry which is preliminary data.</text>
</comment>
<dbReference type="Pfam" id="PF00112">
    <property type="entry name" value="Peptidase_C1"/>
    <property type="match status" value="1"/>
</dbReference>
<dbReference type="InterPro" id="IPR039417">
    <property type="entry name" value="Peptidase_C1A_papain-like"/>
</dbReference>
<keyword evidence="3" id="KW-0645">Protease</keyword>
<keyword evidence="15" id="KW-1185">Reference proteome</keyword>
<comment type="similarity">
    <text evidence="1">Belongs to the peptidase C1 family.</text>
</comment>
<keyword evidence="6" id="KW-0788">Thiol protease</keyword>
<dbReference type="Proteomes" id="UP000499080">
    <property type="component" value="Unassembled WGS sequence"/>
</dbReference>
<dbReference type="GO" id="GO:0004869">
    <property type="term" value="F:cysteine-type endopeptidase inhibitor activity"/>
    <property type="evidence" value="ECO:0007669"/>
    <property type="project" value="InterPro"/>
</dbReference>
<dbReference type="Pfam" id="PF08246">
    <property type="entry name" value="Inhibitor_I29"/>
    <property type="match status" value="1"/>
</dbReference>
<dbReference type="SMART" id="SM00645">
    <property type="entry name" value="Pept_C1"/>
    <property type="match status" value="1"/>
</dbReference>
<dbReference type="CDD" id="cd00042">
    <property type="entry name" value="CY"/>
    <property type="match status" value="1"/>
</dbReference>
<dbReference type="InterPro" id="IPR013201">
    <property type="entry name" value="Prot_inhib_I29"/>
</dbReference>
<proteinExistence type="inferred from homology"/>
<evidence type="ECO:0000256" key="3">
    <source>
        <dbReference type="ARBA" id="ARBA00022670"/>
    </source>
</evidence>
<keyword evidence="9" id="KW-0325">Glycoprotein</keyword>
<dbReference type="InterPro" id="IPR018073">
    <property type="entry name" value="Prot_inh_cystat_CS"/>
</dbReference>
<keyword evidence="7" id="KW-0865">Zymogen</keyword>
<dbReference type="PROSITE" id="PS00639">
    <property type="entry name" value="THIOL_PROTEASE_HIS"/>
    <property type="match status" value="1"/>
</dbReference>
<dbReference type="SUPFAM" id="SSF54403">
    <property type="entry name" value="Cystatin/monellin"/>
    <property type="match status" value="1"/>
</dbReference>
<dbReference type="InterPro" id="IPR046350">
    <property type="entry name" value="Cystatin_sf"/>
</dbReference>
<gene>
    <name evidence="14" type="primary">CG12163</name>
    <name evidence="14" type="ORF">AVEN_245817_1</name>
</gene>
<dbReference type="EMBL" id="BGPR01000537">
    <property type="protein sequence ID" value="GBM25407.1"/>
    <property type="molecule type" value="Genomic_DNA"/>
</dbReference>
<evidence type="ECO:0000256" key="2">
    <source>
        <dbReference type="ARBA" id="ARBA00009403"/>
    </source>
</evidence>
<evidence type="ECO:0000256" key="10">
    <source>
        <dbReference type="SAM" id="SignalP"/>
    </source>
</evidence>
<dbReference type="SMART" id="SM00043">
    <property type="entry name" value="CY"/>
    <property type="match status" value="1"/>
</dbReference>
<accession>A0A4Y2E9E2</accession>
<dbReference type="Gene3D" id="3.10.450.10">
    <property type="match status" value="1"/>
</dbReference>
<feature type="domain" description="Cystatin" evidence="11">
    <location>
        <begin position="14"/>
        <end position="122"/>
    </location>
</feature>
<feature type="signal peptide" evidence="10">
    <location>
        <begin position="1"/>
        <end position="15"/>
    </location>
</feature>
<keyword evidence="5" id="KW-0378">Hydrolase</keyword>
<dbReference type="PRINTS" id="PR00705">
    <property type="entry name" value="PAPAIN"/>
</dbReference>
<dbReference type="GO" id="GO:0008234">
    <property type="term" value="F:cysteine-type peptidase activity"/>
    <property type="evidence" value="ECO:0007669"/>
    <property type="project" value="UniProtKB-KW"/>
</dbReference>
<organism evidence="14 15">
    <name type="scientific">Araneus ventricosus</name>
    <name type="common">Orbweaver spider</name>
    <name type="synonym">Epeira ventricosa</name>
    <dbReference type="NCBI Taxonomy" id="182803"/>
    <lineage>
        <taxon>Eukaryota</taxon>
        <taxon>Metazoa</taxon>
        <taxon>Ecdysozoa</taxon>
        <taxon>Arthropoda</taxon>
        <taxon>Chelicerata</taxon>
        <taxon>Arachnida</taxon>
        <taxon>Araneae</taxon>
        <taxon>Araneomorphae</taxon>
        <taxon>Entelegynae</taxon>
        <taxon>Araneoidea</taxon>
        <taxon>Araneidae</taxon>
        <taxon>Araneus</taxon>
    </lineage>
</organism>
<protein>
    <submittedName>
        <fullName evidence="14">Cysteine proteinase CG12163</fullName>
    </submittedName>
</protein>
<name>A0A4Y2E9E2_ARAVE</name>
<evidence type="ECO:0000259" key="13">
    <source>
        <dbReference type="SMART" id="SM00848"/>
    </source>
</evidence>
<evidence type="ECO:0000256" key="6">
    <source>
        <dbReference type="ARBA" id="ARBA00022807"/>
    </source>
</evidence>
<reference evidence="14 15" key="1">
    <citation type="journal article" date="2019" name="Sci. Rep.">
        <title>Orb-weaving spider Araneus ventricosus genome elucidates the spidroin gene catalogue.</title>
        <authorList>
            <person name="Kono N."/>
            <person name="Nakamura H."/>
            <person name="Ohtoshi R."/>
            <person name="Moran D.A.P."/>
            <person name="Shinohara A."/>
            <person name="Yoshida Y."/>
            <person name="Fujiwara M."/>
            <person name="Mori M."/>
            <person name="Tomita M."/>
            <person name="Arakawa K."/>
        </authorList>
    </citation>
    <scope>NUCLEOTIDE SEQUENCE [LARGE SCALE GENOMIC DNA]</scope>
</reference>
<dbReference type="SMART" id="SM00848">
    <property type="entry name" value="Inhibitor_I29"/>
    <property type="match status" value="1"/>
</dbReference>
<feature type="chain" id="PRO_5021284459" evidence="10">
    <location>
        <begin position="16"/>
        <end position="448"/>
    </location>
</feature>
<evidence type="ECO:0000256" key="7">
    <source>
        <dbReference type="ARBA" id="ARBA00023145"/>
    </source>
</evidence>
<dbReference type="GO" id="GO:0006508">
    <property type="term" value="P:proteolysis"/>
    <property type="evidence" value="ECO:0007669"/>
    <property type="project" value="UniProtKB-KW"/>
</dbReference>
<dbReference type="InterPro" id="IPR000169">
    <property type="entry name" value="Pept_cys_AS"/>
</dbReference>
<comment type="similarity">
    <text evidence="2">Belongs to the cystatin family.</text>
</comment>
<evidence type="ECO:0000313" key="14">
    <source>
        <dbReference type="EMBL" id="GBM25407.1"/>
    </source>
</evidence>
<dbReference type="CDD" id="cd02248">
    <property type="entry name" value="Peptidase_C1A"/>
    <property type="match status" value="1"/>
</dbReference>
<dbReference type="InterPro" id="IPR038765">
    <property type="entry name" value="Papain-like_cys_pep_sf"/>
</dbReference>
<dbReference type="PANTHER" id="PTHR12411">
    <property type="entry name" value="CYSTEINE PROTEASE FAMILY C1-RELATED"/>
    <property type="match status" value="1"/>
</dbReference>
<feature type="domain" description="Cathepsin propeptide inhibitor" evidence="13">
    <location>
        <begin position="144"/>
        <end position="201"/>
    </location>
</feature>
<dbReference type="InterPro" id="IPR000668">
    <property type="entry name" value="Peptidase_C1A_C"/>
</dbReference>
<evidence type="ECO:0000256" key="9">
    <source>
        <dbReference type="ARBA" id="ARBA00023180"/>
    </source>
</evidence>
<dbReference type="Gene3D" id="3.90.70.10">
    <property type="entry name" value="Cysteine proteinases"/>
    <property type="match status" value="1"/>
</dbReference>
<dbReference type="InterPro" id="IPR025660">
    <property type="entry name" value="Pept_his_AS"/>
</dbReference>
<dbReference type="PROSITE" id="PS00139">
    <property type="entry name" value="THIOL_PROTEASE_CYS"/>
    <property type="match status" value="1"/>
</dbReference>
<dbReference type="InterPro" id="IPR013128">
    <property type="entry name" value="Peptidase_C1A"/>
</dbReference>
<keyword evidence="4 10" id="KW-0732">Signal</keyword>
<dbReference type="InterPro" id="IPR000010">
    <property type="entry name" value="Cystatin_dom"/>
</dbReference>
<evidence type="ECO:0000256" key="8">
    <source>
        <dbReference type="ARBA" id="ARBA00023157"/>
    </source>
</evidence>